<dbReference type="EMBL" id="RSCD01000006">
    <property type="protein sequence ID" value="RSH92310.1"/>
    <property type="molecule type" value="Genomic_DNA"/>
</dbReference>
<dbReference type="SUPFAM" id="SSF55486">
    <property type="entry name" value="Metalloproteases ('zincins'), catalytic domain"/>
    <property type="match status" value="1"/>
</dbReference>
<evidence type="ECO:0000256" key="4">
    <source>
        <dbReference type="ARBA" id="ARBA00022833"/>
    </source>
</evidence>
<feature type="domain" description="FTP" evidence="9">
    <location>
        <begin position="101"/>
        <end position="146"/>
    </location>
</feature>
<dbReference type="Proteomes" id="UP000279259">
    <property type="component" value="Unassembled WGS sequence"/>
</dbReference>
<keyword evidence="7" id="KW-0732">Signal</keyword>
<protein>
    <recommendedName>
        <fullName evidence="7">Extracellular metalloproteinase</fullName>
        <ecNumber evidence="7">3.4.24.-</ecNumber>
    </recommendedName>
    <alternativeName>
        <fullName evidence="7">Fungalysin</fullName>
    </alternativeName>
</protein>
<dbReference type="AlphaFoldDB" id="A0A427YMN3"/>
<evidence type="ECO:0000256" key="8">
    <source>
        <dbReference type="SAM" id="MobiDB-lite"/>
    </source>
</evidence>
<dbReference type="InterPro" id="IPR011096">
    <property type="entry name" value="FTP_domain"/>
</dbReference>
<dbReference type="Pfam" id="PF02128">
    <property type="entry name" value="Peptidase_M36"/>
    <property type="match status" value="1"/>
</dbReference>
<evidence type="ECO:0000256" key="1">
    <source>
        <dbReference type="ARBA" id="ARBA00022670"/>
    </source>
</evidence>
<keyword evidence="2 6" id="KW-0479">Metal-binding</keyword>
<accession>A0A427YMN3</accession>
<feature type="region of interest" description="Disordered" evidence="8">
    <location>
        <begin position="370"/>
        <end position="390"/>
    </location>
</feature>
<dbReference type="InterPro" id="IPR001842">
    <property type="entry name" value="Peptidase_M36"/>
</dbReference>
<organism evidence="10 11">
    <name type="scientific">Saitozyma podzolica</name>
    <dbReference type="NCBI Taxonomy" id="1890683"/>
    <lineage>
        <taxon>Eukaryota</taxon>
        <taxon>Fungi</taxon>
        <taxon>Dikarya</taxon>
        <taxon>Basidiomycota</taxon>
        <taxon>Agaricomycotina</taxon>
        <taxon>Tremellomycetes</taxon>
        <taxon>Tremellales</taxon>
        <taxon>Trimorphomycetaceae</taxon>
        <taxon>Saitozyma</taxon>
    </lineage>
</organism>
<dbReference type="Gene3D" id="3.10.170.10">
    <property type="match status" value="1"/>
</dbReference>
<dbReference type="PANTHER" id="PTHR33478:SF1">
    <property type="entry name" value="EXTRACELLULAR METALLOPROTEINASE MEP"/>
    <property type="match status" value="1"/>
</dbReference>
<keyword evidence="11" id="KW-1185">Reference proteome</keyword>
<name>A0A427YMN3_9TREE</name>
<feature type="binding site" evidence="6">
    <location>
        <position position="362"/>
    </location>
    <ligand>
        <name>Zn(2+)</name>
        <dbReference type="ChEBI" id="CHEBI:29105"/>
        <note>catalytic</note>
    </ligand>
</feature>
<comment type="cofactor">
    <cofactor evidence="6">
        <name>Zn(2+)</name>
        <dbReference type="ChEBI" id="CHEBI:29105"/>
    </cofactor>
    <text evidence="6">Binds 1 zinc ion per subunit.</text>
</comment>
<evidence type="ECO:0000313" key="11">
    <source>
        <dbReference type="Proteomes" id="UP000279259"/>
    </source>
</evidence>
<evidence type="ECO:0000256" key="7">
    <source>
        <dbReference type="RuleBase" id="RU364017"/>
    </source>
</evidence>
<comment type="caution">
    <text evidence="10">The sequence shown here is derived from an EMBL/GenBank/DDBJ whole genome shotgun (WGS) entry which is preliminary data.</text>
</comment>
<keyword evidence="7" id="KW-0865">Zymogen</keyword>
<evidence type="ECO:0000256" key="2">
    <source>
        <dbReference type="ARBA" id="ARBA00022723"/>
    </source>
</evidence>
<dbReference type="EC" id="3.4.24.-" evidence="7"/>
<comment type="similarity">
    <text evidence="7">Belongs to the peptidase M36 family.</text>
</comment>
<keyword evidence="7" id="KW-0964">Secreted</keyword>
<keyword evidence="5 7" id="KW-0482">Metalloprotease</keyword>
<comment type="subcellular location">
    <subcellularLocation>
        <location evidence="7">Secreted</location>
    </subcellularLocation>
</comment>
<keyword evidence="4 6" id="KW-0862">Zinc</keyword>
<gene>
    <name evidence="10" type="primary">MEP5_1</name>
    <name evidence="10" type="ORF">EHS25_008725</name>
</gene>
<proteinExistence type="inferred from homology"/>
<keyword evidence="1 7" id="KW-0645">Protease</keyword>
<evidence type="ECO:0000256" key="5">
    <source>
        <dbReference type="ARBA" id="ARBA00023049"/>
    </source>
</evidence>
<dbReference type="GO" id="GO:0006508">
    <property type="term" value="P:proteolysis"/>
    <property type="evidence" value="ECO:0007669"/>
    <property type="project" value="UniProtKB-KW"/>
</dbReference>
<sequence>MRSTALIALLPLLATLATARPHDHHHSHKHDRDHGLQRQRKTLSFGPKHGHASFETIDTPVVPLGIDVGGLVDVDPKEVARAFIAHKIGGNEGESFYLREDTYTDPRTLITHIYARQLINGLEVSDGDINVNIDRDGRVLSWGNSFHPGPAPSAFDLDTSSDETEHVCEQLKTTISAHKAELASLKGDEGAWGFVKAAAEMVLGGLGGERKVTDEAQIRKVRQTLKHAKHHYKAVCKGDVAAASSEKMLAPVDALLALLPRVAVDHDLVEDLDHGDFASTPHHSLKPKAAPAEPPTEVISGPGLAKAGVLSDVPARLMYTQTSTGAPRMVWKLDVEMQHNWYEAYLDVATGELLRIVDWANDLSWDTPTGDNKVEAKKGGKQKPLPSPPKKLEPYTYQIFPWGVNDPLTGNLSVVTKPWDTVASPLGWHVIPTSANPWNAKIPGMNVTGNTTTFYTTVGNNVIAHEDWEGQNNYLLNYRPVNDSMVFAYDYGEADGLAPKEYADMVITQLFYTSNMYHDLLYRLGFDEISGNFQVSNHGLGGKGGDPLIANAQDGSGYNK</sequence>
<evidence type="ECO:0000313" key="10">
    <source>
        <dbReference type="EMBL" id="RSH92310.1"/>
    </source>
</evidence>
<dbReference type="Pfam" id="PF07504">
    <property type="entry name" value="FTP"/>
    <property type="match status" value="1"/>
</dbReference>
<evidence type="ECO:0000256" key="3">
    <source>
        <dbReference type="ARBA" id="ARBA00022801"/>
    </source>
</evidence>
<dbReference type="PANTHER" id="PTHR33478">
    <property type="entry name" value="EXTRACELLULAR METALLOPROTEINASE MEP"/>
    <property type="match status" value="1"/>
</dbReference>
<reference evidence="10 11" key="1">
    <citation type="submission" date="2018-11" db="EMBL/GenBank/DDBJ databases">
        <title>Genome sequence of Saitozyma podzolica DSM 27192.</title>
        <authorList>
            <person name="Aliyu H."/>
            <person name="Gorte O."/>
            <person name="Ochsenreither K."/>
        </authorList>
    </citation>
    <scope>NUCLEOTIDE SEQUENCE [LARGE SCALE GENOMIC DNA]</scope>
    <source>
        <strain evidence="10 11">DSM 27192</strain>
    </source>
</reference>
<evidence type="ECO:0000259" key="9">
    <source>
        <dbReference type="Pfam" id="PF07504"/>
    </source>
</evidence>
<dbReference type="GO" id="GO:0005615">
    <property type="term" value="C:extracellular space"/>
    <property type="evidence" value="ECO:0007669"/>
    <property type="project" value="InterPro"/>
</dbReference>
<feature type="signal peptide" evidence="7">
    <location>
        <begin position="1"/>
        <end position="19"/>
    </location>
</feature>
<keyword evidence="3 7" id="KW-0378">Hydrolase</keyword>
<feature type="chain" id="PRO_5018820690" description="Extracellular metalloproteinase" evidence="7">
    <location>
        <begin position="20"/>
        <end position="560"/>
    </location>
</feature>
<dbReference type="GO" id="GO:0004222">
    <property type="term" value="F:metalloendopeptidase activity"/>
    <property type="evidence" value="ECO:0007669"/>
    <property type="project" value="InterPro"/>
</dbReference>
<dbReference type="OrthoDB" id="3227768at2759"/>
<feature type="region of interest" description="Disordered" evidence="8">
    <location>
        <begin position="279"/>
        <end position="301"/>
    </location>
</feature>
<evidence type="ECO:0000256" key="6">
    <source>
        <dbReference type="PIRSR" id="PIRSR601842-2"/>
    </source>
</evidence>
<dbReference type="GO" id="GO:0008270">
    <property type="term" value="F:zinc ion binding"/>
    <property type="evidence" value="ECO:0007669"/>
    <property type="project" value="InterPro"/>
</dbReference>
<dbReference type="InterPro" id="IPR050371">
    <property type="entry name" value="Fungal_virulence_M36"/>
</dbReference>